<accession>A0AA48I9E8</accession>
<protein>
    <submittedName>
        <fullName evidence="1">Uncharacterized protein</fullName>
    </submittedName>
</protein>
<organism evidence="1">
    <name type="scientific">Candidatus Paraimprobicoccus trichonymphae</name>
    <dbReference type="NCBI Taxonomy" id="3033793"/>
    <lineage>
        <taxon>Bacteria</taxon>
        <taxon>Bacillati</taxon>
        <taxon>Bacillota</taxon>
        <taxon>Clostridia</taxon>
        <taxon>Candidatus Paraimprobicoccus</taxon>
    </lineage>
</organism>
<name>A0AA48I9E8_9FIRM</name>
<gene>
    <name evidence="1" type="ORF">RsTaC01_0300</name>
</gene>
<reference evidence="1" key="1">
    <citation type="journal article" date="2023" name="ISME J.">
        <title>Emergence of putative energy parasites within Clostridia revealed by genome analysis of a novel endosymbiotic clade.</title>
        <authorList>
            <person name="Takahashi K."/>
            <person name="Kuwahara H."/>
            <person name="Horikawa Y."/>
            <person name="Izawa K."/>
            <person name="Kato D."/>
            <person name="Inagaki T."/>
            <person name="Yuki M."/>
            <person name="Ohkuma M."/>
            <person name="Hongoh Y."/>
        </authorList>
    </citation>
    <scope>NUCLEOTIDE SEQUENCE</scope>
    <source>
        <strain evidence="1">RsTa-C01</strain>
    </source>
</reference>
<proteinExistence type="predicted"/>
<evidence type="ECO:0000313" key="1">
    <source>
        <dbReference type="EMBL" id="BED92543.1"/>
    </source>
</evidence>
<sequence>MSVEWKNLYKKIENSIKKIENFRPEEKEFAKYIDKIKNLLKNFDKCIDEIESDDSRLSGAYKHSNFTIFVSKELCIFNLNLLINEITFTKKHCNSIDINKIYEDFDFKNSIKLLPDREIRNHIMELKNYLDRKKQNFLELTNWDEKFYIEKVEILIKNVSKYEFGKGTAGNKKNKVFSFAEMNTMARQVCDQITYYLSEVVCIVKDGIWEDICTYVKKNMNEKFFSSKQKKYINKIKFFLKEFNEYISKIEKHKATFEVSKTGFFNFIGPTLKIMHTKYLSTTTTEIRDTKKDCDLFVKIYNEFYAHLKFEDFSKLFDNNDETRENIEKLKKYLEEKEPTFVEFSNIDVYPDIKKLEILSKNVKKYYFVEKSDNNAFSLEEVNIVIKQICAQIRNLLRTILDLEPLS</sequence>
<dbReference type="AlphaFoldDB" id="A0AA48I9E8"/>
<dbReference type="EMBL" id="AP027925">
    <property type="protein sequence ID" value="BED92543.1"/>
    <property type="molecule type" value="Genomic_DNA"/>
</dbReference>
<dbReference type="KEGG" id="ptrh:RsTaC01_0300"/>
<dbReference type="Proteomes" id="UP001335720">
    <property type="component" value="Chromosome"/>
</dbReference>